<reference evidence="2" key="1">
    <citation type="submission" date="2023-09" db="EMBL/GenBank/DDBJ databases">
        <title>Paucibacter sp. APW11 Genome sequencing and assembly.</title>
        <authorList>
            <person name="Kim I."/>
        </authorList>
    </citation>
    <scope>NUCLEOTIDE SEQUENCE</scope>
    <source>
        <strain evidence="2">APW11</strain>
    </source>
</reference>
<dbReference type="Proteomes" id="UP001246372">
    <property type="component" value="Unassembled WGS sequence"/>
</dbReference>
<evidence type="ECO:0000313" key="2">
    <source>
        <dbReference type="EMBL" id="MDT9000596.1"/>
    </source>
</evidence>
<keyword evidence="1" id="KW-1133">Transmembrane helix</keyword>
<comment type="caution">
    <text evidence="2">The sequence shown here is derived from an EMBL/GenBank/DDBJ whole genome shotgun (WGS) entry which is preliminary data.</text>
</comment>
<feature type="transmembrane region" description="Helical" evidence="1">
    <location>
        <begin position="37"/>
        <end position="56"/>
    </location>
</feature>
<organism evidence="2 3">
    <name type="scientific">Roseateles aquae</name>
    <dbReference type="NCBI Taxonomy" id="3077235"/>
    <lineage>
        <taxon>Bacteria</taxon>
        <taxon>Pseudomonadati</taxon>
        <taxon>Pseudomonadota</taxon>
        <taxon>Betaproteobacteria</taxon>
        <taxon>Burkholderiales</taxon>
        <taxon>Sphaerotilaceae</taxon>
        <taxon>Roseateles</taxon>
    </lineage>
</organism>
<feature type="transmembrane region" description="Helical" evidence="1">
    <location>
        <begin position="136"/>
        <end position="158"/>
    </location>
</feature>
<keyword evidence="1" id="KW-0472">Membrane</keyword>
<evidence type="ECO:0000256" key="1">
    <source>
        <dbReference type="SAM" id="Phobius"/>
    </source>
</evidence>
<dbReference type="RefSeq" id="WP_315651305.1">
    <property type="nucleotide sequence ID" value="NZ_JAVXZY010000006.1"/>
</dbReference>
<accession>A0ABU3PDE4</accession>
<feature type="transmembrane region" description="Helical" evidence="1">
    <location>
        <begin position="68"/>
        <end position="92"/>
    </location>
</feature>
<keyword evidence="3" id="KW-1185">Reference proteome</keyword>
<name>A0ABU3PDE4_9BURK</name>
<evidence type="ECO:0000313" key="3">
    <source>
        <dbReference type="Proteomes" id="UP001246372"/>
    </source>
</evidence>
<keyword evidence="1" id="KW-0812">Transmembrane</keyword>
<gene>
    <name evidence="2" type="ORF">RQP53_15080</name>
</gene>
<protein>
    <submittedName>
        <fullName evidence="2">Uncharacterized protein</fullName>
    </submittedName>
</protein>
<sequence>MDSADSPKQPALQEPTLGTVRQLYTEAQQWTRHYEQLIVSGNTVIISAAAVFVGMSMGEQLTALQSRLLLIVPFVLAVVGILLTLMLFRLYASSIARLIRYEGLLGCFDPALGQALDAKGSLLPGEMQRLPVAWPASVRFFVLMHGALAIGYLVLMVLRKL</sequence>
<dbReference type="EMBL" id="JAVXZY010000006">
    <property type="protein sequence ID" value="MDT9000596.1"/>
    <property type="molecule type" value="Genomic_DNA"/>
</dbReference>
<proteinExistence type="predicted"/>